<dbReference type="GO" id="GO:0090729">
    <property type="term" value="F:toxin activity"/>
    <property type="evidence" value="ECO:0007669"/>
    <property type="project" value="UniProtKB-KW"/>
</dbReference>
<dbReference type="RefSeq" id="WP_139680796.1">
    <property type="nucleotide sequence ID" value="NZ_CP040846.1"/>
</dbReference>
<dbReference type="Gene3D" id="3.40.50.1010">
    <property type="entry name" value="5'-nuclease"/>
    <property type="match status" value="1"/>
</dbReference>
<keyword evidence="1 5" id="KW-1277">Toxin-antitoxin system</keyword>
<dbReference type="KEGG" id="tic:FH039_07400"/>
<feature type="domain" description="PIN" evidence="6">
    <location>
        <begin position="3"/>
        <end position="132"/>
    </location>
</feature>
<keyword evidence="2 5" id="KW-0540">Nuclease</keyword>
<dbReference type="Pfam" id="PF01850">
    <property type="entry name" value="PIN"/>
    <property type="match status" value="1"/>
</dbReference>
<protein>
    <recommendedName>
        <fullName evidence="5">Ribonuclease VapC</fullName>
        <shortName evidence="5">RNase VapC</shortName>
        <ecNumber evidence="5">3.1.-.-</ecNumber>
    </recommendedName>
    <alternativeName>
        <fullName evidence="5">Putative toxin VapC</fullName>
    </alternativeName>
</protein>
<dbReference type="SUPFAM" id="SSF88723">
    <property type="entry name" value="PIN domain-like"/>
    <property type="match status" value="1"/>
</dbReference>
<evidence type="ECO:0000256" key="1">
    <source>
        <dbReference type="ARBA" id="ARBA00022649"/>
    </source>
</evidence>
<dbReference type="InterPro" id="IPR039018">
    <property type="entry name" value="VapC20-like"/>
</dbReference>
<comment type="similarity">
    <text evidence="5">Belongs to the PINc/VapC protein family.</text>
</comment>
<proteinExistence type="inferred from homology"/>
<accession>A0A4Y5SKY8</accession>
<organism evidence="7 8">
    <name type="scientific">Thermococcus indicus</name>
    <dbReference type="NCBI Taxonomy" id="2586643"/>
    <lineage>
        <taxon>Archaea</taxon>
        <taxon>Methanobacteriati</taxon>
        <taxon>Methanobacteriota</taxon>
        <taxon>Thermococci</taxon>
        <taxon>Thermococcales</taxon>
        <taxon>Thermococcaceae</taxon>
        <taxon>Thermococcus</taxon>
    </lineage>
</organism>
<evidence type="ECO:0000256" key="2">
    <source>
        <dbReference type="ARBA" id="ARBA00022722"/>
    </source>
</evidence>
<feature type="binding site" evidence="5">
    <location>
        <position position="106"/>
    </location>
    <ligand>
        <name>Mg(2+)</name>
        <dbReference type="ChEBI" id="CHEBI:18420"/>
    </ligand>
</feature>
<comment type="function">
    <text evidence="5">Toxic component of a toxin-antitoxin (TA) system. An RNase.</text>
</comment>
<dbReference type="HAMAP" id="MF_00265">
    <property type="entry name" value="VapC_Nob1"/>
    <property type="match status" value="1"/>
</dbReference>
<sequence>MRFIDANVFIYAFLKPRKEPPENVRLIKENAKRILARISEGEGVATTVVHLSEVANVIESRGGKRKAAEVLLAILTSENIEVLPVSTGDYLKAALVAEERNLGVNDALAYIKMKGLGIEEIYTFDRDFEKLDVRVLQE</sequence>
<dbReference type="EMBL" id="CP040846">
    <property type="protein sequence ID" value="QDA31455.1"/>
    <property type="molecule type" value="Genomic_DNA"/>
</dbReference>
<dbReference type="GO" id="GO:0016787">
    <property type="term" value="F:hydrolase activity"/>
    <property type="evidence" value="ECO:0007669"/>
    <property type="project" value="UniProtKB-KW"/>
</dbReference>
<gene>
    <name evidence="5" type="primary">vapC</name>
    <name evidence="7" type="ORF">FH039_07400</name>
</gene>
<evidence type="ECO:0000313" key="7">
    <source>
        <dbReference type="EMBL" id="QDA31455.1"/>
    </source>
</evidence>
<keyword evidence="5" id="KW-0460">Magnesium</keyword>
<reference evidence="7 8" key="1">
    <citation type="submission" date="2019-06" db="EMBL/GenBank/DDBJ databases">
        <title>Thermococcus indicus sp. nov., a Fe(III)-reducing hyperthermophilic archaeon isolated from the Onnuri vent field of the Central Indian Ocean ridge.</title>
        <authorList>
            <person name="Lim J.K."/>
            <person name="Kim Y.J."/>
            <person name="Kwon K.K."/>
        </authorList>
    </citation>
    <scope>NUCLEOTIDE SEQUENCE [LARGE SCALE GENOMIC DNA]</scope>
    <source>
        <strain evidence="7 8">IOH1</strain>
    </source>
</reference>
<dbReference type="PANTHER" id="PTHR42188">
    <property type="entry name" value="23S RRNA-SPECIFIC ENDONUCLEASE VAPC20"/>
    <property type="match status" value="1"/>
</dbReference>
<dbReference type="OrthoDB" id="41298at2157"/>
<dbReference type="GO" id="GO:0004521">
    <property type="term" value="F:RNA endonuclease activity"/>
    <property type="evidence" value="ECO:0007669"/>
    <property type="project" value="InterPro"/>
</dbReference>
<dbReference type="PANTHER" id="PTHR42188:SF1">
    <property type="entry name" value="23S RRNA-SPECIFIC ENDONUCLEASE VAPC20"/>
    <property type="match status" value="1"/>
</dbReference>
<feature type="binding site" evidence="5">
    <location>
        <position position="5"/>
    </location>
    <ligand>
        <name>Mg(2+)</name>
        <dbReference type="ChEBI" id="CHEBI:18420"/>
    </ligand>
</feature>
<dbReference type="EC" id="3.1.-.-" evidence="5"/>
<keyword evidence="5" id="KW-0800">Toxin</keyword>
<dbReference type="AlphaFoldDB" id="A0A4Y5SKY8"/>
<evidence type="ECO:0000256" key="5">
    <source>
        <dbReference type="HAMAP-Rule" id="MF_00265"/>
    </source>
</evidence>
<keyword evidence="3 5" id="KW-0479">Metal-binding</keyword>
<dbReference type="InterPro" id="IPR002716">
    <property type="entry name" value="PIN_dom"/>
</dbReference>
<evidence type="ECO:0000256" key="4">
    <source>
        <dbReference type="ARBA" id="ARBA00022801"/>
    </source>
</evidence>
<dbReference type="GO" id="GO:0016075">
    <property type="term" value="P:rRNA catabolic process"/>
    <property type="evidence" value="ECO:0007669"/>
    <property type="project" value="TreeGrafter"/>
</dbReference>
<dbReference type="InterPro" id="IPR022907">
    <property type="entry name" value="VapC_family"/>
</dbReference>
<dbReference type="GO" id="GO:0000287">
    <property type="term" value="F:magnesium ion binding"/>
    <property type="evidence" value="ECO:0007669"/>
    <property type="project" value="UniProtKB-UniRule"/>
</dbReference>
<dbReference type="GeneID" id="40474998"/>
<evidence type="ECO:0000256" key="3">
    <source>
        <dbReference type="ARBA" id="ARBA00022723"/>
    </source>
</evidence>
<comment type="cofactor">
    <cofactor evidence="5">
        <name>Mg(2+)</name>
        <dbReference type="ChEBI" id="CHEBI:18420"/>
    </cofactor>
</comment>
<evidence type="ECO:0000259" key="6">
    <source>
        <dbReference type="Pfam" id="PF01850"/>
    </source>
</evidence>
<dbReference type="Proteomes" id="UP000306007">
    <property type="component" value="Chromosome"/>
</dbReference>
<keyword evidence="8" id="KW-1185">Reference proteome</keyword>
<dbReference type="CDD" id="cd09854">
    <property type="entry name" value="PIN_VapC-like"/>
    <property type="match status" value="1"/>
</dbReference>
<name>A0A4Y5SKY8_9EURY</name>
<evidence type="ECO:0000313" key="8">
    <source>
        <dbReference type="Proteomes" id="UP000306007"/>
    </source>
</evidence>
<keyword evidence="4 5" id="KW-0378">Hydrolase</keyword>
<dbReference type="InterPro" id="IPR029060">
    <property type="entry name" value="PIN-like_dom_sf"/>
</dbReference>